<dbReference type="RefSeq" id="WP_345457417.1">
    <property type="nucleotide sequence ID" value="NZ_BAABKG010000002.1"/>
</dbReference>
<comment type="caution">
    <text evidence="2">The sequence shown here is derived from an EMBL/GenBank/DDBJ whole genome shotgun (WGS) entry which is preliminary data.</text>
</comment>
<feature type="transmembrane region" description="Helical" evidence="1">
    <location>
        <begin position="88"/>
        <end position="110"/>
    </location>
</feature>
<sequence>MADDGEPGTLRPTPPGLVLGWATTGLVAGWFLHPLSDRWGNPPLVTWPQPLALALVAAILGFTAWSTWRTVHVRREPLDPHRAVNRLVLARACALVGALVGGGYLGYGLSWIGDPSELAGQRIWRCGAATVAGVLVVVASLLLERACRVHGDDDELRGRSQ</sequence>
<evidence type="ECO:0000256" key="1">
    <source>
        <dbReference type="SAM" id="Phobius"/>
    </source>
</evidence>
<evidence type="ECO:0008006" key="4">
    <source>
        <dbReference type="Google" id="ProtNLM"/>
    </source>
</evidence>
<keyword evidence="3" id="KW-1185">Reference proteome</keyword>
<dbReference type="Pfam" id="PF11377">
    <property type="entry name" value="DUF3180"/>
    <property type="match status" value="1"/>
</dbReference>
<dbReference type="EMBL" id="BAABKG010000002">
    <property type="protein sequence ID" value="GAA5147017.1"/>
    <property type="molecule type" value="Genomic_DNA"/>
</dbReference>
<feature type="transmembrane region" description="Helical" evidence="1">
    <location>
        <begin position="51"/>
        <end position="68"/>
    </location>
</feature>
<name>A0ABP9PIF9_9ACTN</name>
<accession>A0ABP9PIF9</accession>
<keyword evidence="1" id="KW-1133">Transmembrane helix</keyword>
<proteinExistence type="predicted"/>
<evidence type="ECO:0000313" key="3">
    <source>
        <dbReference type="Proteomes" id="UP001500221"/>
    </source>
</evidence>
<feature type="transmembrane region" description="Helical" evidence="1">
    <location>
        <begin position="12"/>
        <end position="31"/>
    </location>
</feature>
<keyword evidence="1" id="KW-0472">Membrane</keyword>
<protein>
    <recommendedName>
        <fullName evidence="4">DUF3180 domain-containing protein</fullName>
    </recommendedName>
</protein>
<dbReference type="Proteomes" id="UP001500221">
    <property type="component" value="Unassembled WGS sequence"/>
</dbReference>
<reference evidence="3" key="1">
    <citation type="journal article" date="2019" name="Int. J. Syst. Evol. Microbiol.">
        <title>The Global Catalogue of Microorganisms (GCM) 10K type strain sequencing project: providing services to taxonomists for standard genome sequencing and annotation.</title>
        <authorList>
            <consortium name="The Broad Institute Genomics Platform"/>
            <consortium name="The Broad Institute Genome Sequencing Center for Infectious Disease"/>
            <person name="Wu L."/>
            <person name="Ma J."/>
        </authorList>
    </citation>
    <scope>NUCLEOTIDE SEQUENCE [LARGE SCALE GENOMIC DNA]</scope>
    <source>
        <strain evidence="3">JCM 18459</strain>
    </source>
</reference>
<feature type="transmembrane region" description="Helical" evidence="1">
    <location>
        <begin position="122"/>
        <end position="143"/>
    </location>
</feature>
<gene>
    <name evidence="2" type="ORF">GCM10023340_18790</name>
</gene>
<dbReference type="InterPro" id="IPR021517">
    <property type="entry name" value="DUF3180"/>
</dbReference>
<organism evidence="2 3">
    <name type="scientific">Nocardioides marinquilinus</name>
    <dbReference type="NCBI Taxonomy" id="1210400"/>
    <lineage>
        <taxon>Bacteria</taxon>
        <taxon>Bacillati</taxon>
        <taxon>Actinomycetota</taxon>
        <taxon>Actinomycetes</taxon>
        <taxon>Propionibacteriales</taxon>
        <taxon>Nocardioidaceae</taxon>
        <taxon>Nocardioides</taxon>
    </lineage>
</organism>
<evidence type="ECO:0000313" key="2">
    <source>
        <dbReference type="EMBL" id="GAA5147017.1"/>
    </source>
</evidence>
<keyword evidence="1" id="KW-0812">Transmembrane</keyword>